<dbReference type="Proteomes" id="UP000599688">
    <property type="component" value="Unassembled WGS sequence"/>
</dbReference>
<dbReference type="AlphaFoldDB" id="A0A917E8C6"/>
<reference evidence="4 5" key="1">
    <citation type="journal article" date="2014" name="Int. J. Syst. Evol. Microbiol.">
        <title>Complete genome sequence of Corynebacterium casei LMG S-19264T (=DSM 44701T), isolated from a smear-ripened cheese.</title>
        <authorList>
            <consortium name="US DOE Joint Genome Institute (JGI-PGF)"/>
            <person name="Walter F."/>
            <person name="Albersmeier A."/>
            <person name="Kalinowski J."/>
            <person name="Ruckert C."/>
        </authorList>
    </citation>
    <scope>NUCLEOTIDE SEQUENCE [LARGE SCALE GENOMIC DNA]</scope>
    <source>
        <strain evidence="4 5">CGMCC 1.12925</strain>
    </source>
</reference>
<name>A0A917E8C6_9FLAO</name>
<keyword evidence="5" id="KW-1185">Reference proteome</keyword>
<evidence type="ECO:0000259" key="3">
    <source>
        <dbReference type="Pfam" id="PF23357"/>
    </source>
</evidence>
<dbReference type="Pfam" id="PF23357">
    <property type="entry name" value="DUF7088"/>
    <property type="match status" value="1"/>
</dbReference>
<keyword evidence="1" id="KW-0472">Membrane</keyword>
<evidence type="ECO:0000259" key="2">
    <source>
        <dbReference type="Pfam" id="PF09822"/>
    </source>
</evidence>
<comment type="caution">
    <text evidence="4">The sequence shown here is derived from an EMBL/GenBank/DDBJ whole genome shotgun (WGS) entry which is preliminary data.</text>
</comment>
<accession>A0A917E8C6</accession>
<evidence type="ECO:0000313" key="5">
    <source>
        <dbReference type="Proteomes" id="UP000599688"/>
    </source>
</evidence>
<keyword evidence="1" id="KW-0812">Transmembrane</keyword>
<proteinExistence type="predicted"/>
<keyword evidence="1" id="KW-1133">Transmembrane helix</keyword>
<feature type="domain" description="ABC-type uncharacterised transport system" evidence="2">
    <location>
        <begin position="187"/>
        <end position="490"/>
    </location>
</feature>
<dbReference type="Pfam" id="PF09822">
    <property type="entry name" value="ABC_transp_aux"/>
    <property type="match status" value="1"/>
</dbReference>
<gene>
    <name evidence="4" type="primary">gldG</name>
    <name evidence="4" type="ORF">GCM10010831_15300</name>
</gene>
<dbReference type="NCBIfam" id="TIGR03521">
    <property type="entry name" value="GldG"/>
    <property type="match status" value="1"/>
</dbReference>
<feature type="transmembrane region" description="Helical" evidence="1">
    <location>
        <begin position="527"/>
        <end position="546"/>
    </location>
</feature>
<evidence type="ECO:0000256" key="1">
    <source>
        <dbReference type="SAM" id="Phobius"/>
    </source>
</evidence>
<dbReference type="InterPro" id="IPR055396">
    <property type="entry name" value="DUF7088"/>
</dbReference>
<dbReference type="RefSeq" id="WP_188406239.1">
    <property type="nucleotide sequence ID" value="NZ_BMGL01000008.1"/>
</dbReference>
<sequence length="554" mass="63717">MKRQKKRIFYLILGFLLLNIIASQFFYRLDFTKDQRYSLSETSIKLVSEIKKPITIEIFLAGDLATEFKQLQSETRYLFEEYQAYNSLITFKFTNPLDTKKQAEDVASEFYQRGMTPERLNQIQNGKTIENWIFPWAEISINKDKMQVPLLQKKLGASTDELVALSIQNLEYQITNAFVKLTQQKDKKIAVLRDKGQLQDAYLADYIKSLGNYYRIAPFTLKTVATEPKKTLEQLQQFDLIIDAKPTEKFSEAEKYTLDQFIMKGGKAIWLTEQVVAEKDSLMQSGSMVAFPKELNTYDLFFTYGVRINPTLINDLYSAPIVLAQGKGNQTQFNPFPWFYEPLADAASQHPIVANINAVHFNFANPIEFLNREDIQQTALLKSSNLTKLEGAPREIKLTQIQDNVQPENYQAGPQILAGLVEGEFTSLYNKRVLPFENQKHINKSKFTQQIFISDGDVIKNEIRKGNVQDLGFDQYTGNIYGNKDFLMNAANYLLGDEALVNLRTKSIQLAKLDIDKVEANENTWKIILFLSGILCMAAVSIFFNFNRKRKYLK</sequence>
<dbReference type="InterPro" id="IPR019196">
    <property type="entry name" value="ABC_transp_unknown"/>
</dbReference>
<feature type="domain" description="DUF7088" evidence="3">
    <location>
        <begin position="33"/>
        <end position="139"/>
    </location>
</feature>
<organism evidence="4 5">
    <name type="scientific">Psychroflexus salis</name>
    <dbReference type="NCBI Taxonomy" id="1526574"/>
    <lineage>
        <taxon>Bacteria</taxon>
        <taxon>Pseudomonadati</taxon>
        <taxon>Bacteroidota</taxon>
        <taxon>Flavobacteriia</taxon>
        <taxon>Flavobacteriales</taxon>
        <taxon>Flavobacteriaceae</taxon>
        <taxon>Psychroflexus</taxon>
    </lineage>
</organism>
<dbReference type="InterPro" id="IPR019863">
    <property type="entry name" value="Motility-assoc_ABC-rel_GldG"/>
</dbReference>
<dbReference type="EMBL" id="BMGL01000008">
    <property type="protein sequence ID" value="GGE14914.1"/>
    <property type="molecule type" value="Genomic_DNA"/>
</dbReference>
<protein>
    <submittedName>
        <fullName evidence="4">Gliding motility-associated ABC transporter substrate-binding protein GldG</fullName>
    </submittedName>
</protein>
<evidence type="ECO:0000313" key="4">
    <source>
        <dbReference type="EMBL" id="GGE14914.1"/>
    </source>
</evidence>